<accession>A0A3B0V059</accession>
<dbReference type="CDD" id="cd17748">
    <property type="entry name" value="BRCT_DNA_ligase_like"/>
    <property type="match status" value="1"/>
</dbReference>
<dbReference type="Pfam" id="PF00533">
    <property type="entry name" value="BRCT"/>
    <property type="match status" value="1"/>
</dbReference>
<dbReference type="PROSITE" id="PS50172">
    <property type="entry name" value="BRCT"/>
    <property type="match status" value="1"/>
</dbReference>
<dbReference type="GO" id="GO:0003911">
    <property type="term" value="F:DNA ligase (NAD+) activity"/>
    <property type="evidence" value="ECO:0007669"/>
    <property type="project" value="UniProtKB-EC"/>
</dbReference>
<reference evidence="2" key="1">
    <citation type="submission" date="2018-06" db="EMBL/GenBank/DDBJ databases">
        <authorList>
            <person name="Zhirakovskaya E."/>
        </authorList>
    </citation>
    <scope>NUCLEOTIDE SEQUENCE</scope>
</reference>
<dbReference type="AlphaFoldDB" id="A0A3B0V059"/>
<evidence type="ECO:0000313" key="2">
    <source>
        <dbReference type="EMBL" id="VAW33773.1"/>
    </source>
</evidence>
<evidence type="ECO:0000259" key="1">
    <source>
        <dbReference type="PROSITE" id="PS50172"/>
    </source>
</evidence>
<gene>
    <name evidence="2" type="ORF">MNBD_DELTA03-1663</name>
</gene>
<protein>
    <submittedName>
        <fullName evidence="2">DNA ligase (NAD(+))</fullName>
        <ecNumber evidence="2">6.5.1.2</ecNumber>
    </submittedName>
</protein>
<organism evidence="2">
    <name type="scientific">hydrothermal vent metagenome</name>
    <dbReference type="NCBI Taxonomy" id="652676"/>
    <lineage>
        <taxon>unclassified sequences</taxon>
        <taxon>metagenomes</taxon>
        <taxon>ecological metagenomes</taxon>
    </lineage>
</organism>
<proteinExistence type="predicted"/>
<dbReference type="InterPro" id="IPR036420">
    <property type="entry name" value="BRCT_dom_sf"/>
</dbReference>
<feature type="domain" description="BRCT" evidence="1">
    <location>
        <begin position="45"/>
        <end position="129"/>
    </location>
</feature>
<dbReference type="SUPFAM" id="SSF52113">
    <property type="entry name" value="BRCT domain"/>
    <property type="match status" value="1"/>
</dbReference>
<sequence>ELLAVDGIGAQAADSLRLYFANQAVSEMLDQLSALGLKLTNQESASNLPLSNKSFVFTGSLTMSRSEAKARVKELGGKVVSTVSRKAIVVCGAKAGSKEKKARDLGLRILSEDEFTALLKGNLQLPDND</sequence>
<keyword evidence="2" id="KW-0436">Ligase</keyword>
<feature type="non-terminal residue" evidence="2">
    <location>
        <position position="1"/>
    </location>
</feature>
<dbReference type="SMART" id="SM00292">
    <property type="entry name" value="BRCT"/>
    <property type="match status" value="1"/>
</dbReference>
<dbReference type="Gene3D" id="1.10.150.20">
    <property type="entry name" value="5' to 3' exonuclease, C-terminal subdomain"/>
    <property type="match status" value="1"/>
</dbReference>
<dbReference type="EC" id="6.5.1.2" evidence="2"/>
<dbReference type="EMBL" id="UOEX01000061">
    <property type="protein sequence ID" value="VAW33773.1"/>
    <property type="molecule type" value="Genomic_DNA"/>
</dbReference>
<dbReference type="Gene3D" id="3.40.50.10190">
    <property type="entry name" value="BRCT domain"/>
    <property type="match status" value="1"/>
</dbReference>
<dbReference type="InterPro" id="IPR001357">
    <property type="entry name" value="BRCT_dom"/>
</dbReference>
<name>A0A3B0V059_9ZZZZ</name>